<dbReference type="PANTHER" id="PTHR43597">
    <property type="entry name" value="SULFUR ACCEPTOR PROTEIN CSDE"/>
    <property type="match status" value="1"/>
</dbReference>
<dbReference type="SUPFAM" id="SSF82649">
    <property type="entry name" value="SufE/NifU"/>
    <property type="match status" value="1"/>
</dbReference>
<name>A0A3M0C1R0_9PROT</name>
<evidence type="ECO:0000313" key="3">
    <source>
        <dbReference type="EMBL" id="RMB02805.1"/>
    </source>
</evidence>
<dbReference type="EMBL" id="REFR01000014">
    <property type="protein sequence ID" value="RMB02805.1"/>
    <property type="molecule type" value="Genomic_DNA"/>
</dbReference>
<dbReference type="InterPro" id="IPR003808">
    <property type="entry name" value="Fe-S_metab-assoc_dom"/>
</dbReference>
<evidence type="ECO:0000256" key="1">
    <source>
        <dbReference type="ARBA" id="ARBA00010282"/>
    </source>
</evidence>
<evidence type="ECO:0000259" key="2">
    <source>
        <dbReference type="Pfam" id="PF02657"/>
    </source>
</evidence>
<sequence>MKDTILNQTSLAEVRDTFQFLDDWEDRYRYVIDLGKKLPDLDDAEKIDLYKVRGCQSQVWLVPEKKDGRLSLRGDSDAHIVRGLVALMLLIFSDKTPADILKTDARAILDELGLAQHLSPMRANGLFSMVERIRAIAADAL</sequence>
<organism evidence="3 4">
    <name type="scientific">Eilatimonas milleporae</name>
    <dbReference type="NCBI Taxonomy" id="911205"/>
    <lineage>
        <taxon>Bacteria</taxon>
        <taxon>Pseudomonadati</taxon>
        <taxon>Pseudomonadota</taxon>
        <taxon>Alphaproteobacteria</taxon>
        <taxon>Kordiimonadales</taxon>
        <taxon>Kordiimonadaceae</taxon>
        <taxon>Eilatimonas</taxon>
    </lineage>
</organism>
<dbReference type="InParanoid" id="A0A3M0C1R0"/>
<dbReference type="Gene3D" id="3.90.1010.10">
    <property type="match status" value="1"/>
</dbReference>
<dbReference type="AlphaFoldDB" id="A0A3M0C1R0"/>
<dbReference type="Pfam" id="PF02657">
    <property type="entry name" value="SufE"/>
    <property type="match status" value="1"/>
</dbReference>
<evidence type="ECO:0000313" key="4">
    <source>
        <dbReference type="Proteomes" id="UP000271227"/>
    </source>
</evidence>
<protein>
    <submittedName>
        <fullName evidence="3">Cysteine desulfuration protein SufE</fullName>
    </submittedName>
</protein>
<gene>
    <name evidence="3" type="ORF">BXY39_3157</name>
</gene>
<keyword evidence="4" id="KW-1185">Reference proteome</keyword>
<accession>A0A3M0C1R0</accession>
<dbReference type="Proteomes" id="UP000271227">
    <property type="component" value="Unassembled WGS sequence"/>
</dbReference>
<proteinExistence type="inferred from homology"/>
<comment type="caution">
    <text evidence="3">The sequence shown here is derived from an EMBL/GenBank/DDBJ whole genome shotgun (WGS) entry which is preliminary data.</text>
</comment>
<dbReference type="RefSeq" id="WP_121939800.1">
    <property type="nucleotide sequence ID" value="NZ_REFR01000014.1"/>
</dbReference>
<dbReference type="FunCoup" id="A0A3M0C1R0">
    <property type="interactions" value="47"/>
</dbReference>
<dbReference type="OrthoDB" id="9799320at2"/>
<feature type="domain" description="Fe-S metabolism associated" evidence="2">
    <location>
        <begin position="16"/>
        <end position="135"/>
    </location>
</feature>
<comment type="similarity">
    <text evidence="1">Belongs to the SufE family.</text>
</comment>
<dbReference type="PANTHER" id="PTHR43597:SF5">
    <property type="entry name" value="SUFE-LIKE PROTEIN 2, CHLOROPLASTIC"/>
    <property type="match status" value="1"/>
</dbReference>
<reference evidence="3 4" key="1">
    <citation type="submission" date="2018-10" db="EMBL/GenBank/DDBJ databases">
        <title>Genomic Encyclopedia of Archaeal and Bacterial Type Strains, Phase II (KMG-II): from individual species to whole genera.</title>
        <authorList>
            <person name="Goeker M."/>
        </authorList>
    </citation>
    <scope>NUCLEOTIDE SEQUENCE [LARGE SCALE GENOMIC DNA]</scope>
    <source>
        <strain evidence="3 4">DSM 25217</strain>
    </source>
</reference>